<dbReference type="CDD" id="cd15873">
    <property type="entry name" value="R-SNARE_STXBP5_6"/>
    <property type="match status" value="1"/>
</dbReference>
<dbReference type="AlphaFoldDB" id="A0A2R6NFA5"/>
<sequence length="893" mass="96694">MGSLRREGAGRWYTLVVGFWVGLLTHRKPDVTAIAVHPTGHTFAVGYTDGSIAFWALEDEDKPLLAITLDGGHDVNIVDASKLDEVFGKAKDPSDGPREPIFKMTWSGFPNSDDARGGETVLTVLGGLRSDETPGITTLLFPPFNPPEPPAGATTLDSNTRTALRTTVTAIKSYVYSIEGVPQDFLLLPRESPHFSGTWDPIGILLLSDNSRDTRALEGYQFPPPSFIPALTDEQDKHPPHHPLDGEEAIECEIASTLEFMKSNDDPKPLRLPPSLWSGPGGVLSGHLMSLDRDAYEVLTLGNDERQADNTISLRGGSAWVEDHDGEMKLMKFQPHRVLITHHSDLTVHFRDLSAQVLISSDTAPLQGTFPKPLPHLTIDLVSLLADPAVGSRVSPQILENAHITSSHVAPQSLECAVVLQSGEVAVYRLLSAVNDEPALRKDLEDNELVSTLHVDAPIGRKFRPFFTMITGRGSVAALAISDIGFLAVSYKDGSLFVVDMRGPRVIHRSLPESQSQRRSLLHRHEVDPVQNLTWTVSGTDTNPELRVILIAVGASGSASIYSLLRSSDGSWTVTHTPEVIEAVVQPIPNASFVLDCKSGKKCRADRAGLARALTSSPDDIEKGKTFWVSAGAKGVRCAVDITGERIAKVDWMSKAGKVERVSIVQKNAATVLVAHTDKREALVYSLPHLEHMHSLQIYQSSPEPLSIDDTGDYVEWIRHSSGLIHSENYGTLFNVRRLGPYAPPHVDFTYARGTTPPAPQPVSLGPPSLLSSWLGYITTQGMTGDQVDALLAGPDRPIPKPKAPRPTSVQSTKTIDSSSHSGSSDAQNLANSASAGVSSLYARLGNALAERGEMLGGLEESFQSLESGSKNMLNQAKTMAAKQGAKKWFQLS</sequence>
<evidence type="ECO:0000256" key="4">
    <source>
        <dbReference type="SAM" id="MobiDB-lite"/>
    </source>
</evidence>
<evidence type="ECO:0000256" key="1">
    <source>
        <dbReference type="ARBA" id="ARBA00008070"/>
    </source>
</evidence>
<dbReference type="GO" id="GO:0005737">
    <property type="term" value="C:cytoplasm"/>
    <property type="evidence" value="ECO:0007669"/>
    <property type="project" value="TreeGrafter"/>
</dbReference>
<evidence type="ECO:0000313" key="7">
    <source>
        <dbReference type="Proteomes" id="UP000186601"/>
    </source>
</evidence>
<feature type="repeat" description="WD" evidence="3">
    <location>
        <begin position="24"/>
        <end position="65"/>
    </location>
</feature>
<dbReference type="GO" id="GO:0019905">
    <property type="term" value="F:syntaxin binding"/>
    <property type="evidence" value="ECO:0007669"/>
    <property type="project" value="TreeGrafter"/>
</dbReference>
<keyword evidence="3" id="KW-0853">WD repeat</keyword>
<dbReference type="GO" id="GO:0005096">
    <property type="term" value="F:GTPase activator activity"/>
    <property type="evidence" value="ECO:0007669"/>
    <property type="project" value="TreeGrafter"/>
</dbReference>
<dbReference type="EMBL" id="MLYV02001295">
    <property type="protein sequence ID" value="PSR71070.1"/>
    <property type="molecule type" value="Genomic_DNA"/>
</dbReference>
<dbReference type="Pfam" id="PF08596">
    <property type="entry name" value="Lgl_C"/>
    <property type="match status" value="1"/>
</dbReference>
<dbReference type="InterPro" id="IPR001680">
    <property type="entry name" value="WD40_rpt"/>
</dbReference>
<keyword evidence="2" id="KW-0268">Exocytosis</keyword>
<name>A0A2R6NFA5_9APHY</name>
<dbReference type="SMART" id="SM00320">
    <property type="entry name" value="WD40"/>
    <property type="match status" value="2"/>
</dbReference>
<keyword evidence="7" id="KW-1185">Reference proteome</keyword>
<gene>
    <name evidence="6" type="ORF">PHLCEN_2v13039</name>
</gene>
<reference evidence="6 7" key="1">
    <citation type="submission" date="2018-02" db="EMBL/GenBank/DDBJ databases">
        <title>Genome sequence of the basidiomycete white-rot fungus Phlebia centrifuga.</title>
        <authorList>
            <person name="Granchi Z."/>
            <person name="Peng M."/>
            <person name="de Vries R.P."/>
            <person name="Hilden K."/>
            <person name="Makela M.R."/>
            <person name="Grigoriev I."/>
            <person name="Riley R."/>
        </authorList>
    </citation>
    <scope>NUCLEOTIDE SEQUENCE [LARGE SCALE GENOMIC DNA]</scope>
    <source>
        <strain evidence="6 7">FBCC195</strain>
    </source>
</reference>
<evidence type="ECO:0000259" key="5">
    <source>
        <dbReference type="Pfam" id="PF08596"/>
    </source>
</evidence>
<feature type="region of interest" description="Disordered" evidence="4">
    <location>
        <begin position="789"/>
        <end position="831"/>
    </location>
</feature>
<dbReference type="PANTHER" id="PTHR10241">
    <property type="entry name" value="LETHAL 2 GIANT LARVAE PROTEIN"/>
    <property type="match status" value="1"/>
</dbReference>
<dbReference type="GO" id="GO:0045159">
    <property type="term" value="F:myosin II binding"/>
    <property type="evidence" value="ECO:0007669"/>
    <property type="project" value="TreeGrafter"/>
</dbReference>
<dbReference type="GO" id="GO:0006887">
    <property type="term" value="P:exocytosis"/>
    <property type="evidence" value="ECO:0007669"/>
    <property type="project" value="UniProtKB-KW"/>
</dbReference>
<comment type="caution">
    <text evidence="6">The sequence shown here is derived from an EMBL/GenBank/DDBJ whole genome shotgun (WGS) entry which is preliminary data.</text>
</comment>
<dbReference type="PANTHER" id="PTHR10241:SF25">
    <property type="entry name" value="TOMOSYN, ISOFORM C"/>
    <property type="match status" value="1"/>
</dbReference>
<comment type="similarity">
    <text evidence="1">Belongs to the WD repeat L(2)GL family.</text>
</comment>
<dbReference type="Proteomes" id="UP000186601">
    <property type="component" value="Unassembled WGS sequence"/>
</dbReference>
<accession>A0A2R6NFA5</accession>
<feature type="compositionally biased region" description="Polar residues" evidence="4">
    <location>
        <begin position="808"/>
        <end position="817"/>
    </location>
</feature>
<dbReference type="SUPFAM" id="SSF50978">
    <property type="entry name" value="WD40 repeat-like"/>
    <property type="match status" value="1"/>
</dbReference>
<dbReference type="PROSITE" id="PS50082">
    <property type="entry name" value="WD_REPEATS_2"/>
    <property type="match status" value="1"/>
</dbReference>
<organism evidence="6 7">
    <name type="scientific">Hermanssonia centrifuga</name>
    <dbReference type="NCBI Taxonomy" id="98765"/>
    <lineage>
        <taxon>Eukaryota</taxon>
        <taxon>Fungi</taxon>
        <taxon>Dikarya</taxon>
        <taxon>Basidiomycota</taxon>
        <taxon>Agaricomycotina</taxon>
        <taxon>Agaricomycetes</taxon>
        <taxon>Polyporales</taxon>
        <taxon>Meruliaceae</taxon>
        <taxon>Hermanssonia</taxon>
    </lineage>
</organism>
<feature type="domain" description="Lethal giant larvae (Lgl)-like C-terminal" evidence="5">
    <location>
        <begin position="402"/>
        <end position="801"/>
    </location>
</feature>
<evidence type="ECO:0000313" key="6">
    <source>
        <dbReference type="EMBL" id="PSR71070.1"/>
    </source>
</evidence>
<dbReference type="GO" id="GO:0005886">
    <property type="term" value="C:plasma membrane"/>
    <property type="evidence" value="ECO:0007669"/>
    <property type="project" value="TreeGrafter"/>
</dbReference>
<protein>
    <recommendedName>
        <fullName evidence="5">Lethal giant larvae (Lgl)-like C-terminal domain-containing protein</fullName>
    </recommendedName>
</protein>
<dbReference type="GO" id="GO:0006893">
    <property type="term" value="P:Golgi to plasma membrane transport"/>
    <property type="evidence" value="ECO:0007669"/>
    <property type="project" value="TreeGrafter"/>
</dbReference>
<dbReference type="STRING" id="98765.A0A2R6NFA5"/>
<evidence type="ECO:0000256" key="3">
    <source>
        <dbReference type="PROSITE-ProRule" id="PRU00221"/>
    </source>
</evidence>
<evidence type="ECO:0000256" key="2">
    <source>
        <dbReference type="ARBA" id="ARBA00022483"/>
    </source>
</evidence>
<dbReference type="SUPFAM" id="SSF63829">
    <property type="entry name" value="Calcium-dependent phosphotriesterase"/>
    <property type="match status" value="1"/>
</dbReference>
<dbReference type="InterPro" id="IPR013905">
    <property type="entry name" value="Lgl_C_dom"/>
</dbReference>
<proteinExistence type="inferred from homology"/>
<dbReference type="InterPro" id="IPR036322">
    <property type="entry name" value="WD40_repeat_dom_sf"/>
</dbReference>
<dbReference type="OrthoDB" id="19944at2759"/>